<dbReference type="FunCoup" id="A0A059CDR1">
    <property type="interactions" value="84"/>
</dbReference>
<name>A0A059CDR1_EUCGR</name>
<feature type="compositionally biased region" description="Low complexity" evidence="2">
    <location>
        <begin position="50"/>
        <end position="61"/>
    </location>
</feature>
<proteinExistence type="inferred from homology"/>
<dbReference type="EMBL" id="KK198756">
    <property type="protein sequence ID" value="KCW76593.1"/>
    <property type="molecule type" value="Genomic_DNA"/>
</dbReference>
<dbReference type="InParanoid" id="A0A059CDR1"/>
<dbReference type="GO" id="GO:0051225">
    <property type="term" value="P:spindle assembly"/>
    <property type="evidence" value="ECO:0000318"/>
    <property type="project" value="GO_Central"/>
</dbReference>
<feature type="compositionally biased region" description="Basic and acidic residues" evidence="2">
    <location>
        <begin position="102"/>
        <end position="119"/>
    </location>
</feature>
<dbReference type="OrthoDB" id="542108at2759"/>
<comment type="similarity">
    <text evidence="1">Belongs to the QWRF family.</text>
</comment>
<evidence type="ECO:0000313" key="3">
    <source>
        <dbReference type="EMBL" id="KCW76593.1"/>
    </source>
</evidence>
<feature type="region of interest" description="Disordered" evidence="2">
    <location>
        <begin position="1"/>
        <end position="150"/>
    </location>
</feature>
<protein>
    <recommendedName>
        <fullName evidence="4">Protein ENDOSPERM DEFECTIVE 1</fullName>
    </recommendedName>
</protein>
<dbReference type="Gramene" id="KCW76593">
    <property type="protein sequence ID" value="KCW76593"/>
    <property type="gene ID" value="EUGRSUZ_D00975"/>
</dbReference>
<dbReference type="PANTHER" id="PTHR31807">
    <property type="entry name" value="AUGMIN FAMILY MEMBER"/>
    <property type="match status" value="1"/>
</dbReference>
<dbReference type="GO" id="GO:0005737">
    <property type="term" value="C:cytoplasm"/>
    <property type="evidence" value="ECO:0000318"/>
    <property type="project" value="GO_Central"/>
</dbReference>
<feature type="region of interest" description="Disordered" evidence="2">
    <location>
        <begin position="191"/>
        <end position="218"/>
    </location>
</feature>
<accession>A0A059CDR1</accession>
<feature type="compositionally biased region" description="Low complexity" evidence="2">
    <location>
        <begin position="17"/>
        <end position="26"/>
    </location>
</feature>
<dbReference type="STRING" id="71139.A0A059CDR1"/>
<feature type="compositionally biased region" description="Low complexity" evidence="2">
    <location>
        <begin position="85"/>
        <end position="96"/>
    </location>
</feature>
<feature type="compositionally biased region" description="Pro residues" evidence="2">
    <location>
        <begin position="27"/>
        <end position="36"/>
    </location>
</feature>
<dbReference type="OMA" id="LQMREYS"/>
<reference evidence="3" key="1">
    <citation type="submission" date="2013-07" db="EMBL/GenBank/DDBJ databases">
        <title>The genome of Eucalyptus grandis.</title>
        <authorList>
            <person name="Schmutz J."/>
            <person name="Hayes R."/>
            <person name="Myburg A."/>
            <person name="Tuskan G."/>
            <person name="Grattapaglia D."/>
            <person name="Rokhsar D.S."/>
        </authorList>
    </citation>
    <scope>NUCLEOTIDE SEQUENCE</scope>
    <source>
        <tissue evidence="3">Leaf extractions</tissue>
    </source>
</reference>
<feature type="compositionally biased region" description="Pro residues" evidence="2">
    <location>
        <begin position="1"/>
        <end position="16"/>
    </location>
</feature>
<feature type="compositionally biased region" description="Polar residues" evidence="2">
    <location>
        <begin position="197"/>
        <end position="218"/>
    </location>
</feature>
<sequence length="533" mass="57828">MAEVAPPPTQPQPQPQPQQQEMVAAAAPPPPPPPTQRRPRVREVRSRFMSPAVSSSSSPSPGDLHLPGSRSPVVRHAGAADSRQQHQQQQQRSVSAQRRRRLDLEPPSHADESRSELTRSLDTPLLGAGPQIKGSKVPSRASRPDTPMVSTSMDRIVSSRFRQTPQNLPRAVGAGASAAAKLLHSSGMSLTGGHASGSKTAVDENSNAETSSVADCNGENSAQLLRSSMPEADMLPSVSNRLLVERNVNRIGNLSGSESSKIPASPLSRSFSSPLSSCDVLNSVKGSEKLAHGSSKQYMMPMNGGKVCLPPVAPCTKTVMDAKKGRKVSGHQEDVHSLKLLHNHYLQWRFANAKAEATMQAQKREAEKMLFSLTVKLGDLYNSVMRKRAELGIVQRTKAVSAILDSQMPHLDGWSAFEADYLASLSEVTQALLNASIQLPISGNVKVDVREVGEVLNSSMKIMDAIASHVESFMPKAEQLEVFISELARVASRERVVVEESGDLLSKRYSSQVEECSLRGQIIQFHRYRQSIS</sequence>
<gene>
    <name evidence="3" type="ORF">EUGRSUZ_D00975</name>
</gene>
<dbReference type="Pfam" id="PF04484">
    <property type="entry name" value="QWRF"/>
    <property type="match status" value="1"/>
</dbReference>
<evidence type="ECO:0000256" key="1">
    <source>
        <dbReference type="ARBA" id="ARBA00010016"/>
    </source>
</evidence>
<evidence type="ECO:0000256" key="2">
    <source>
        <dbReference type="SAM" id="MobiDB-lite"/>
    </source>
</evidence>
<evidence type="ECO:0008006" key="4">
    <source>
        <dbReference type="Google" id="ProtNLM"/>
    </source>
</evidence>
<dbReference type="eggNOG" id="ENOG502R98H">
    <property type="taxonomic scope" value="Eukaryota"/>
</dbReference>
<dbReference type="GO" id="GO:0005880">
    <property type="term" value="C:nuclear microtubule"/>
    <property type="evidence" value="ECO:0000318"/>
    <property type="project" value="GO_Central"/>
</dbReference>
<dbReference type="InterPro" id="IPR007573">
    <property type="entry name" value="QWRF"/>
</dbReference>
<dbReference type="GO" id="GO:0008017">
    <property type="term" value="F:microtubule binding"/>
    <property type="evidence" value="ECO:0000318"/>
    <property type="project" value="GO_Central"/>
</dbReference>
<dbReference type="KEGG" id="egr:104441197"/>
<dbReference type="AlphaFoldDB" id="A0A059CDR1"/>
<dbReference type="PANTHER" id="PTHR31807:SF6">
    <property type="entry name" value="PROTEIN ENDOSPERM DEFECTIVE 1-RELATED"/>
    <property type="match status" value="1"/>
</dbReference>
<organism evidence="3">
    <name type="scientific">Eucalyptus grandis</name>
    <name type="common">Flooded gum</name>
    <dbReference type="NCBI Taxonomy" id="71139"/>
    <lineage>
        <taxon>Eukaryota</taxon>
        <taxon>Viridiplantae</taxon>
        <taxon>Streptophyta</taxon>
        <taxon>Embryophyta</taxon>
        <taxon>Tracheophyta</taxon>
        <taxon>Spermatophyta</taxon>
        <taxon>Magnoliopsida</taxon>
        <taxon>eudicotyledons</taxon>
        <taxon>Gunneridae</taxon>
        <taxon>Pentapetalae</taxon>
        <taxon>rosids</taxon>
        <taxon>malvids</taxon>
        <taxon>Myrtales</taxon>
        <taxon>Myrtaceae</taxon>
        <taxon>Myrtoideae</taxon>
        <taxon>Eucalypteae</taxon>
        <taxon>Eucalyptus</taxon>
    </lineage>
</organism>